<comment type="caution">
    <text evidence="2">The sequence shown here is derived from an EMBL/GenBank/DDBJ whole genome shotgun (WGS) entry which is preliminary data.</text>
</comment>
<dbReference type="InterPro" id="IPR004449">
    <property type="entry name" value="SixA"/>
</dbReference>
<name>A0ABP7L9Z0_9GAMM</name>
<dbReference type="Proteomes" id="UP001500133">
    <property type="component" value="Unassembled WGS sequence"/>
</dbReference>
<dbReference type="InterPro" id="IPR013078">
    <property type="entry name" value="His_Pase_superF_clade-1"/>
</dbReference>
<organism evidence="2 3">
    <name type="scientific">Halomonas cibimaris</name>
    <dbReference type="NCBI Taxonomy" id="657012"/>
    <lineage>
        <taxon>Bacteria</taxon>
        <taxon>Pseudomonadati</taxon>
        <taxon>Pseudomonadota</taxon>
        <taxon>Gammaproteobacteria</taxon>
        <taxon>Oceanospirillales</taxon>
        <taxon>Halomonadaceae</taxon>
        <taxon>Halomonas</taxon>
    </lineage>
</organism>
<reference evidence="3" key="1">
    <citation type="journal article" date="2019" name="Int. J. Syst. Evol. Microbiol.">
        <title>The Global Catalogue of Microorganisms (GCM) 10K type strain sequencing project: providing services to taxonomists for standard genome sequencing and annotation.</title>
        <authorList>
            <consortium name="The Broad Institute Genomics Platform"/>
            <consortium name="The Broad Institute Genome Sequencing Center for Infectious Disease"/>
            <person name="Wu L."/>
            <person name="Ma J."/>
        </authorList>
    </citation>
    <scope>NUCLEOTIDE SEQUENCE [LARGE SCALE GENOMIC DNA]</scope>
    <source>
        <strain evidence="3">JCM 16914</strain>
    </source>
</reference>
<dbReference type="InterPro" id="IPR029033">
    <property type="entry name" value="His_PPase_superfam"/>
</dbReference>
<dbReference type="SMART" id="SM00855">
    <property type="entry name" value="PGAM"/>
    <property type="match status" value="1"/>
</dbReference>
<protein>
    <submittedName>
        <fullName evidence="2">Phosphohistidine phosphatase SixA</fullName>
    </submittedName>
</protein>
<feature type="region of interest" description="Disordered" evidence="1">
    <location>
        <begin position="1"/>
        <end position="26"/>
    </location>
</feature>
<keyword evidence="3" id="KW-1185">Reference proteome</keyword>
<evidence type="ECO:0000256" key="1">
    <source>
        <dbReference type="SAM" id="MobiDB-lite"/>
    </source>
</evidence>
<evidence type="ECO:0000313" key="2">
    <source>
        <dbReference type="EMBL" id="GAA3897754.1"/>
    </source>
</evidence>
<dbReference type="CDD" id="cd07067">
    <property type="entry name" value="HP_PGM_like"/>
    <property type="match status" value="1"/>
</dbReference>
<dbReference type="Pfam" id="PF00300">
    <property type="entry name" value="His_Phos_1"/>
    <property type="match status" value="1"/>
</dbReference>
<gene>
    <name evidence="2" type="primary">sixA</name>
    <name evidence="2" type="ORF">GCM10022228_05560</name>
</gene>
<dbReference type="RefSeq" id="WP_344702088.1">
    <property type="nucleotide sequence ID" value="NZ_BAAAZT010000023.1"/>
</dbReference>
<dbReference type="NCBIfam" id="TIGR00249">
    <property type="entry name" value="sixA"/>
    <property type="match status" value="1"/>
</dbReference>
<dbReference type="SUPFAM" id="SSF53254">
    <property type="entry name" value="Phosphoglycerate mutase-like"/>
    <property type="match status" value="1"/>
</dbReference>
<proteinExistence type="predicted"/>
<evidence type="ECO:0000313" key="3">
    <source>
        <dbReference type="Proteomes" id="UP001500133"/>
    </source>
</evidence>
<dbReference type="Gene3D" id="3.40.50.1240">
    <property type="entry name" value="Phosphoglycerate mutase-like"/>
    <property type="match status" value="1"/>
</dbReference>
<dbReference type="EMBL" id="BAAAZT010000023">
    <property type="protein sequence ID" value="GAA3897754.1"/>
    <property type="molecule type" value="Genomic_DNA"/>
</dbReference>
<accession>A0ABP7L9Z0</accession>
<sequence length="154" mass="16432">MSRLWIMRHGEAGDTAPDSARELTPHGKRQVADMADRLARRCETQALPVTRIVTSPYVRARQTAAVMGQALGVAVETLSGITPEDSPRAFCDWLANQPGNLLVVSHMPLVGALAGLLVEGREDQGRAFPTAGIAELDADVWAAGCARQVTFSAP</sequence>